<dbReference type="AlphaFoldDB" id="A0A8I1MXU1"/>
<proteinExistence type="predicted"/>
<dbReference type="InterPro" id="IPR018649">
    <property type="entry name" value="SHOCT"/>
</dbReference>
<feature type="transmembrane region" description="Helical" evidence="1">
    <location>
        <begin position="12"/>
        <end position="30"/>
    </location>
</feature>
<feature type="domain" description="SHOCT" evidence="2">
    <location>
        <begin position="54"/>
        <end position="79"/>
    </location>
</feature>
<dbReference type="Pfam" id="PF09851">
    <property type="entry name" value="SHOCT"/>
    <property type="match status" value="1"/>
</dbReference>
<gene>
    <name evidence="3" type="ORF">J0I24_08400</name>
</gene>
<evidence type="ECO:0000259" key="2">
    <source>
        <dbReference type="Pfam" id="PF09851"/>
    </source>
</evidence>
<evidence type="ECO:0000313" key="4">
    <source>
        <dbReference type="Proteomes" id="UP000664800"/>
    </source>
</evidence>
<comment type="caution">
    <text evidence="3">The sequence shown here is derived from an EMBL/GenBank/DDBJ whole genome shotgun (WGS) entry which is preliminary data.</text>
</comment>
<name>A0A8I1MXU1_THIA3</name>
<dbReference type="EMBL" id="JAFKMR010000017">
    <property type="protein sequence ID" value="MBN8744319.1"/>
    <property type="molecule type" value="Genomic_DNA"/>
</dbReference>
<reference evidence="3" key="1">
    <citation type="submission" date="2021-02" db="EMBL/GenBank/DDBJ databases">
        <title>Thiocyanate and organic carbon inputs drive convergent selection for specific autotrophic Afipia and Thiobacillus strains within complex microbiomes.</title>
        <authorList>
            <person name="Huddy R.J."/>
            <person name="Sachdeva R."/>
            <person name="Kadzinga F."/>
            <person name="Kantor R.S."/>
            <person name="Harrison S.T.L."/>
            <person name="Banfield J.F."/>
        </authorList>
    </citation>
    <scope>NUCLEOTIDE SEQUENCE</scope>
    <source>
        <strain evidence="3">SCN18_13_7_16_R3_B_64_19</strain>
    </source>
</reference>
<sequence>MMWLYGPWGGFPWMWVFPLIFLVVLLIFLFRGTGGPMCGGSGMHRRGPSGESTARDILDQRYARGAISADDYQRMKKDLEA</sequence>
<dbReference type="RefSeq" id="WP_276729952.1">
    <property type="nucleotide sequence ID" value="NZ_JAFKMR010000017.1"/>
</dbReference>
<protein>
    <submittedName>
        <fullName evidence="3">SHOCT domain-containing protein</fullName>
    </submittedName>
</protein>
<dbReference type="Proteomes" id="UP000664800">
    <property type="component" value="Unassembled WGS sequence"/>
</dbReference>
<accession>A0A8I1MXU1</accession>
<keyword evidence="1" id="KW-0812">Transmembrane</keyword>
<evidence type="ECO:0000313" key="3">
    <source>
        <dbReference type="EMBL" id="MBN8744319.1"/>
    </source>
</evidence>
<evidence type="ECO:0000256" key="1">
    <source>
        <dbReference type="SAM" id="Phobius"/>
    </source>
</evidence>
<keyword evidence="1" id="KW-1133">Transmembrane helix</keyword>
<keyword evidence="1" id="KW-0472">Membrane</keyword>
<organism evidence="3 4">
    <name type="scientific">Thiomonas arsenitoxydans (strain DSM 22701 / CIP 110005 / 3As)</name>
    <dbReference type="NCBI Taxonomy" id="426114"/>
    <lineage>
        <taxon>Bacteria</taxon>
        <taxon>Pseudomonadati</taxon>
        <taxon>Pseudomonadota</taxon>
        <taxon>Betaproteobacteria</taxon>
        <taxon>Burkholderiales</taxon>
        <taxon>Thiomonas</taxon>
    </lineage>
</organism>